<comment type="subcellular location">
    <subcellularLocation>
        <location evidence="1 7">Membrane</location>
        <topology evidence="1 7">Multi-pass membrane protein</topology>
    </subcellularLocation>
</comment>
<evidence type="ECO:0000256" key="6">
    <source>
        <dbReference type="PIRSR" id="PIRSR002419-1"/>
    </source>
</evidence>
<proteinExistence type="inferred from homology"/>
<dbReference type="CDD" id="cd03127">
    <property type="entry name" value="tetraspanin_LEL"/>
    <property type="match status" value="1"/>
</dbReference>
<dbReference type="KEGG" id="apln:108744329"/>
<feature type="transmembrane region" description="Helical" evidence="7">
    <location>
        <begin position="82"/>
        <end position="105"/>
    </location>
</feature>
<sequence>MVSGGMTCIKYLLFCFNLVFAVSGIAVLTAGAVIHALYFHYSEFVYESYESIPVILIIVGIIVFVIAFFGCCGAVRENHCMIVTFSVFLVVIFCLELTTGIIGYVKRSEIEGMLENKMNSTMYKYYNTSQVQNSWDILQHEVKCCGMNGPEDWTLVNHFNNSLPHTCCPNSSKDDSCTINSLDKYTKSCLEGLKEKLQNYAAVLGGIGIGVACVQLFGIIFACCLARSIRKEYETV</sequence>
<keyword evidence="4 7" id="KW-1133">Transmembrane helix</keyword>
<dbReference type="FunCoup" id="A0A1W4XRX4">
    <property type="interactions" value="158"/>
</dbReference>
<dbReference type="GO" id="GO:0005886">
    <property type="term" value="C:plasma membrane"/>
    <property type="evidence" value="ECO:0007669"/>
    <property type="project" value="TreeGrafter"/>
</dbReference>
<evidence type="ECO:0000256" key="7">
    <source>
        <dbReference type="RuleBase" id="RU361218"/>
    </source>
</evidence>
<dbReference type="InterPro" id="IPR000301">
    <property type="entry name" value="Tetraspanin_animals"/>
</dbReference>
<dbReference type="RefSeq" id="XP_018335537.1">
    <property type="nucleotide sequence ID" value="XM_018480035.2"/>
</dbReference>
<keyword evidence="8" id="KW-1185">Reference proteome</keyword>
<evidence type="ECO:0000313" key="9">
    <source>
        <dbReference type="RefSeq" id="XP_018335537.1"/>
    </source>
</evidence>
<keyword evidence="5 7" id="KW-0472">Membrane</keyword>
<dbReference type="OrthoDB" id="10033535at2759"/>
<feature type="transmembrane region" description="Helical" evidence="7">
    <location>
        <begin position="12"/>
        <end position="39"/>
    </location>
</feature>
<dbReference type="InterPro" id="IPR008952">
    <property type="entry name" value="Tetraspanin_EC2_sf"/>
</dbReference>
<keyword evidence="3 7" id="KW-0812">Transmembrane</keyword>
<evidence type="ECO:0000256" key="1">
    <source>
        <dbReference type="ARBA" id="ARBA00004141"/>
    </source>
</evidence>
<evidence type="ECO:0000256" key="3">
    <source>
        <dbReference type="ARBA" id="ARBA00022692"/>
    </source>
</evidence>
<dbReference type="SUPFAM" id="SSF48652">
    <property type="entry name" value="Tetraspanin"/>
    <property type="match status" value="1"/>
</dbReference>
<dbReference type="InterPro" id="IPR018499">
    <property type="entry name" value="Tetraspanin/Peripherin"/>
</dbReference>
<comment type="similarity">
    <text evidence="2 7">Belongs to the tetraspanin (TM4SF) family.</text>
</comment>
<reference evidence="9" key="1">
    <citation type="submission" date="2025-08" db="UniProtKB">
        <authorList>
            <consortium name="RefSeq"/>
        </authorList>
    </citation>
    <scope>IDENTIFICATION</scope>
    <source>
        <tissue evidence="9">Entire body</tissue>
    </source>
</reference>
<dbReference type="PRINTS" id="PR00259">
    <property type="entry name" value="TMFOUR"/>
</dbReference>
<dbReference type="STRING" id="224129.A0A1W4XRX4"/>
<feature type="transmembrane region" description="Helical" evidence="7">
    <location>
        <begin position="200"/>
        <end position="226"/>
    </location>
</feature>
<accession>A0A1W4XRX4</accession>
<dbReference type="PIRSF" id="PIRSF002419">
    <property type="entry name" value="Tetraspanin"/>
    <property type="match status" value="1"/>
</dbReference>
<dbReference type="Gene3D" id="1.10.1450.10">
    <property type="entry name" value="Tetraspanin"/>
    <property type="match status" value="1"/>
</dbReference>
<dbReference type="InterPro" id="IPR018503">
    <property type="entry name" value="Tetraspanin_CS"/>
</dbReference>
<evidence type="ECO:0000256" key="2">
    <source>
        <dbReference type="ARBA" id="ARBA00006840"/>
    </source>
</evidence>
<dbReference type="PANTHER" id="PTHR19282">
    <property type="entry name" value="TETRASPANIN"/>
    <property type="match status" value="1"/>
</dbReference>
<dbReference type="PROSITE" id="PS00421">
    <property type="entry name" value="TM4_1"/>
    <property type="match status" value="1"/>
</dbReference>
<dbReference type="Proteomes" id="UP000192223">
    <property type="component" value="Unplaced"/>
</dbReference>
<gene>
    <name evidence="9" type="primary">LOC108744329</name>
</gene>
<dbReference type="Pfam" id="PF00335">
    <property type="entry name" value="Tetraspanin"/>
    <property type="match status" value="1"/>
</dbReference>
<evidence type="ECO:0000256" key="5">
    <source>
        <dbReference type="ARBA" id="ARBA00023136"/>
    </source>
</evidence>
<feature type="disulfide bond" evidence="6">
    <location>
        <begin position="144"/>
        <end position="177"/>
    </location>
</feature>
<dbReference type="GeneID" id="108744329"/>
<name>A0A1W4XRX4_AGRPL</name>
<dbReference type="PANTHER" id="PTHR19282:SF482">
    <property type="entry name" value="FI23944P1-RELATED"/>
    <property type="match status" value="1"/>
</dbReference>
<dbReference type="AlphaFoldDB" id="A0A1W4XRX4"/>
<feature type="transmembrane region" description="Helical" evidence="7">
    <location>
        <begin position="51"/>
        <end position="75"/>
    </location>
</feature>
<protein>
    <recommendedName>
        <fullName evidence="7">Tetraspanin</fullName>
    </recommendedName>
</protein>
<organism evidence="8 9">
    <name type="scientific">Agrilus planipennis</name>
    <name type="common">Emerald ash borer</name>
    <name type="synonym">Agrilus marcopoli</name>
    <dbReference type="NCBI Taxonomy" id="224129"/>
    <lineage>
        <taxon>Eukaryota</taxon>
        <taxon>Metazoa</taxon>
        <taxon>Ecdysozoa</taxon>
        <taxon>Arthropoda</taxon>
        <taxon>Hexapoda</taxon>
        <taxon>Insecta</taxon>
        <taxon>Pterygota</taxon>
        <taxon>Neoptera</taxon>
        <taxon>Endopterygota</taxon>
        <taxon>Coleoptera</taxon>
        <taxon>Polyphaga</taxon>
        <taxon>Elateriformia</taxon>
        <taxon>Buprestoidea</taxon>
        <taxon>Buprestidae</taxon>
        <taxon>Agrilinae</taxon>
        <taxon>Agrilus</taxon>
    </lineage>
</organism>
<keyword evidence="6" id="KW-1015">Disulfide bond</keyword>
<dbReference type="InParanoid" id="A0A1W4XRX4"/>
<evidence type="ECO:0000313" key="8">
    <source>
        <dbReference type="Proteomes" id="UP000192223"/>
    </source>
</evidence>
<evidence type="ECO:0000256" key="4">
    <source>
        <dbReference type="ARBA" id="ARBA00022989"/>
    </source>
</evidence>